<feature type="transmembrane region" description="Helical" evidence="1">
    <location>
        <begin position="160"/>
        <end position="178"/>
    </location>
</feature>
<keyword evidence="1" id="KW-1133">Transmembrane helix</keyword>
<sequence>MVLEKFIKTYTTQVSSAWLYILILTVVLFCLMVYLERRGMARRHSTALKAFLSRGLMAVSLAGILALTLCGREWGSRMGGRFQFFPFWSYWRTITQGDEGLGIQIVNNILLFIPFGFALPLNFPRFKKLRYIILAGALLSLTVELVQGFTGLGLCEIDDVMGNTLGAGIGGWLWFYCTKSNKNPRRQRGNF</sequence>
<feature type="domain" description="VanZ-like" evidence="2">
    <location>
        <begin position="78"/>
        <end position="175"/>
    </location>
</feature>
<dbReference type="Pfam" id="PF04892">
    <property type="entry name" value="VanZ"/>
    <property type="match status" value="1"/>
</dbReference>
<feature type="transmembrane region" description="Helical" evidence="1">
    <location>
        <begin position="17"/>
        <end position="35"/>
    </location>
</feature>
<evidence type="ECO:0000259" key="2">
    <source>
        <dbReference type="Pfam" id="PF04892"/>
    </source>
</evidence>
<keyword evidence="1" id="KW-0812">Transmembrane</keyword>
<dbReference type="PANTHER" id="PTHR36834">
    <property type="entry name" value="MEMBRANE PROTEIN-RELATED"/>
    <property type="match status" value="1"/>
</dbReference>
<dbReference type="Proteomes" id="UP000824230">
    <property type="component" value="Unassembled WGS sequence"/>
</dbReference>
<feature type="transmembrane region" description="Helical" evidence="1">
    <location>
        <begin position="101"/>
        <end position="119"/>
    </location>
</feature>
<keyword evidence="1" id="KW-0472">Membrane</keyword>
<dbReference type="PANTHER" id="PTHR36834:SF1">
    <property type="entry name" value="INTEGRAL MEMBRANE PROTEIN"/>
    <property type="match status" value="1"/>
</dbReference>
<comment type="caution">
    <text evidence="3">The sequence shown here is derived from an EMBL/GenBank/DDBJ whole genome shotgun (WGS) entry which is preliminary data.</text>
</comment>
<proteinExistence type="predicted"/>
<evidence type="ECO:0000313" key="4">
    <source>
        <dbReference type="Proteomes" id="UP000824230"/>
    </source>
</evidence>
<feature type="transmembrane region" description="Helical" evidence="1">
    <location>
        <begin position="131"/>
        <end position="154"/>
    </location>
</feature>
<dbReference type="EMBL" id="DXFG01000005">
    <property type="protein sequence ID" value="HIX36268.1"/>
    <property type="molecule type" value="Genomic_DNA"/>
</dbReference>
<evidence type="ECO:0000313" key="3">
    <source>
        <dbReference type="EMBL" id="HIX36268.1"/>
    </source>
</evidence>
<dbReference type="InterPro" id="IPR006976">
    <property type="entry name" value="VanZ-like"/>
</dbReference>
<dbReference type="AlphaFoldDB" id="A0A9D1VK06"/>
<dbReference type="InterPro" id="IPR053150">
    <property type="entry name" value="Teicoplanin_resist-assoc"/>
</dbReference>
<reference evidence="3" key="2">
    <citation type="submission" date="2021-04" db="EMBL/GenBank/DDBJ databases">
        <authorList>
            <person name="Gilroy R."/>
        </authorList>
    </citation>
    <scope>NUCLEOTIDE SEQUENCE</scope>
    <source>
        <strain evidence="3">ChiHjej12B11-1927</strain>
    </source>
</reference>
<evidence type="ECO:0000256" key="1">
    <source>
        <dbReference type="SAM" id="Phobius"/>
    </source>
</evidence>
<feature type="transmembrane region" description="Helical" evidence="1">
    <location>
        <begin position="47"/>
        <end position="69"/>
    </location>
</feature>
<gene>
    <name evidence="3" type="ORF">H9738_00130</name>
</gene>
<organism evidence="3 4">
    <name type="scientific">Candidatus Blautia pullistercoris</name>
    <dbReference type="NCBI Taxonomy" id="2838499"/>
    <lineage>
        <taxon>Bacteria</taxon>
        <taxon>Bacillati</taxon>
        <taxon>Bacillota</taxon>
        <taxon>Clostridia</taxon>
        <taxon>Lachnospirales</taxon>
        <taxon>Lachnospiraceae</taxon>
        <taxon>Blautia</taxon>
    </lineage>
</organism>
<name>A0A9D1VK06_9FIRM</name>
<accession>A0A9D1VK06</accession>
<protein>
    <submittedName>
        <fullName evidence="3">VanZ family protein</fullName>
    </submittedName>
</protein>
<reference evidence="3" key="1">
    <citation type="journal article" date="2021" name="PeerJ">
        <title>Extensive microbial diversity within the chicken gut microbiome revealed by metagenomics and culture.</title>
        <authorList>
            <person name="Gilroy R."/>
            <person name="Ravi A."/>
            <person name="Getino M."/>
            <person name="Pursley I."/>
            <person name="Horton D.L."/>
            <person name="Alikhan N.F."/>
            <person name="Baker D."/>
            <person name="Gharbi K."/>
            <person name="Hall N."/>
            <person name="Watson M."/>
            <person name="Adriaenssens E.M."/>
            <person name="Foster-Nyarko E."/>
            <person name="Jarju S."/>
            <person name="Secka A."/>
            <person name="Antonio M."/>
            <person name="Oren A."/>
            <person name="Chaudhuri R.R."/>
            <person name="La Ragione R."/>
            <person name="Hildebrand F."/>
            <person name="Pallen M.J."/>
        </authorList>
    </citation>
    <scope>NUCLEOTIDE SEQUENCE</scope>
    <source>
        <strain evidence="3">ChiHjej12B11-1927</strain>
    </source>
</reference>